<gene>
    <name evidence="3" type="ORF">BST37_04490</name>
</gene>
<dbReference type="PROSITE" id="PS51257">
    <property type="entry name" value="PROKAR_LIPOPROTEIN"/>
    <property type="match status" value="1"/>
</dbReference>
<dbReference type="Proteomes" id="UP000192374">
    <property type="component" value="Unassembled WGS sequence"/>
</dbReference>
<feature type="compositionally biased region" description="Low complexity" evidence="1">
    <location>
        <begin position="43"/>
        <end position="54"/>
    </location>
</feature>
<dbReference type="EMBL" id="MVIC01000004">
    <property type="protein sequence ID" value="ORB17438.1"/>
    <property type="molecule type" value="Genomic_DNA"/>
</dbReference>
<name>A0ABX3T9G0_9MYCO</name>
<dbReference type="RefSeq" id="WP_083085932.1">
    <property type="nucleotide sequence ID" value="NZ_AP022583.1"/>
</dbReference>
<feature type="compositionally biased region" description="Low complexity" evidence="1">
    <location>
        <begin position="147"/>
        <end position="164"/>
    </location>
</feature>
<comment type="caution">
    <text evidence="3">The sequence shown here is derived from an EMBL/GenBank/DDBJ whole genome shotgun (WGS) entry which is preliminary data.</text>
</comment>
<evidence type="ECO:0008006" key="5">
    <source>
        <dbReference type="Google" id="ProtNLM"/>
    </source>
</evidence>
<organism evidence="3 4">
    <name type="scientific">Mycobacterium noviomagense</name>
    <dbReference type="NCBI Taxonomy" id="459858"/>
    <lineage>
        <taxon>Bacteria</taxon>
        <taxon>Bacillati</taxon>
        <taxon>Actinomycetota</taxon>
        <taxon>Actinomycetes</taxon>
        <taxon>Mycobacteriales</taxon>
        <taxon>Mycobacteriaceae</taxon>
        <taxon>Mycobacterium</taxon>
    </lineage>
</organism>
<accession>A0ABX3T9G0</accession>
<sequence length="261" mass="26097">MSATPTKPQLRPLVILAVSAVTALAAAACGTSKSPGSETTGKPTSSAHPTTSAPTPAPPPNEGIGNVEGMVSSVSGNTIHLRLRSGTATVNFSPSTTVTEVSSAQLSDVTVGSCADVEPTPETAQAAGGVTAQSVTISPAVDGKCLPRPTAASTPSPTSPGAPAENPGVYGMVGSVSGNTITLTTTGGKTPQTKVTVTNTTTYVKQLPSNTQAITQGKCLAAQGPDNGGVVQATTIELQACPPMGRPHFHIPLPHLPHHHH</sequence>
<proteinExistence type="predicted"/>
<evidence type="ECO:0000313" key="3">
    <source>
        <dbReference type="EMBL" id="ORB17438.1"/>
    </source>
</evidence>
<keyword evidence="2" id="KW-0732">Signal</keyword>
<evidence type="ECO:0000313" key="4">
    <source>
        <dbReference type="Proteomes" id="UP000192374"/>
    </source>
</evidence>
<protein>
    <recommendedName>
        <fullName evidence="5">DUF5666 domain-containing protein</fullName>
    </recommendedName>
</protein>
<feature type="region of interest" description="Disordered" evidence="1">
    <location>
        <begin position="28"/>
        <end position="70"/>
    </location>
</feature>
<reference evidence="3 4" key="1">
    <citation type="submission" date="2017-02" db="EMBL/GenBank/DDBJ databases">
        <title>The new phylogeny of genus Mycobacterium.</title>
        <authorList>
            <person name="Tortoli E."/>
            <person name="Trovato A."/>
            <person name="Cirillo D.M."/>
        </authorList>
    </citation>
    <scope>NUCLEOTIDE SEQUENCE [LARGE SCALE GENOMIC DNA]</scope>
    <source>
        <strain evidence="3 4">DSM 45145</strain>
    </source>
</reference>
<feature type="region of interest" description="Disordered" evidence="1">
    <location>
        <begin position="141"/>
        <end position="167"/>
    </location>
</feature>
<feature type="compositionally biased region" description="Polar residues" evidence="1">
    <location>
        <begin position="31"/>
        <end position="42"/>
    </location>
</feature>
<feature type="signal peptide" evidence="2">
    <location>
        <begin position="1"/>
        <end position="27"/>
    </location>
</feature>
<evidence type="ECO:0000256" key="2">
    <source>
        <dbReference type="SAM" id="SignalP"/>
    </source>
</evidence>
<keyword evidence="4" id="KW-1185">Reference proteome</keyword>
<evidence type="ECO:0000256" key="1">
    <source>
        <dbReference type="SAM" id="MobiDB-lite"/>
    </source>
</evidence>
<feature type="chain" id="PRO_5046876603" description="DUF5666 domain-containing protein" evidence="2">
    <location>
        <begin position="28"/>
        <end position="261"/>
    </location>
</feature>